<evidence type="ECO:0000256" key="1">
    <source>
        <dbReference type="ARBA" id="ARBA00022559"/>
    </source>
</evidence>
<feature type="domain" description="Peroxiredoxin C-terminal" evidence="4">
    <location>
        <begin position="51"/>
        <end position="88"/>
    </location>
</feature>
<dbReference type="FunFam" id="3.30.1020.10:FF:000001">
    <property type="entry name" value="1-Cys peroxiredoxin"/>
    <property type="match status" value="1"/>
</dbReference>
<evidence type="ECO:0000256" key="2">
    <source>
        <dbReference type="ARBA" id="ARBA00022862"/>
    </source>
</evidence>
<reference evidence="5 6" key="1">
    <citation type="journal article" date="2013" name="Nat. Commun.">
        <title>Genome analysis reveals insights into physiology and longevity of the Brandt's bat Myotis brandtii.</title>
        <authorList>
            <person name="Seim I."/>
            <person name="Fang X."/>
            <person name="Xiong Z."/>
            <person name="Lobanov A.V."/>
            <person name="Huang Z."/>
            <person name="Ma S."/>
            <person name="Feng Y."/>
            <person name="Turanov A.A."/>
            <person name="Zhu Y."/>
            <person name="Lenz T.L."/>
            <person name="Gerashchenko M.V."/>
            <person name="Fan D."/>
            <person name="Hee Yim S."/>
            <person name="Yao X."/>
            <person name="Jordan D."/>
            <person name="Xiong Y."/>
            <person name="Ma Y."/>
            <person name="Lyapunov A.N."/>
            <person name="Chen G."/>
            <person name="Kulakova O.I."/>
            <person name="Sun Y."/>
            <person name="Lee S.G."/>
            <person name="Bronson R.T."/>
            <person name="Moskalev A.A."/>
            <person name="Sunyaev S.R."/>
            <person name="Zhang G."/>
            <person name="Krogh A."/>
            <person name="Wang J."/>
            <person name="Gladyshev V.N."/>
        </authorList>
    </citation>
    <scope>NUCLEOTIDE SEQUENCE [LARGE SCALE GENOMIC DNA]</scope>
</reference>
<dbReference type="Pfam" id="PF10417">
    <property type="entry name" value="1-cysPrx_C"/>
    <property type="match status" value="1"/>
</dbReference>
<evidence type="ECO:0000313" key="6">
    <source>
        <dbReference type="Proteomes" id="UP000052978"/>
    </source>
</evidence>
<keyword evidence="6" id="KW-1185">Reference proteome</keyword>
<dbReference type="InterPro" id="IPR036249">
    <property type="entry name" value="Thioredoxin-like_sf"/>
</dbReference>
<evidence type="ECO:0000259" key="4">
    <source>
        <dbReference type="Pfam" id="PF10417"/>
    </source>
</evidence>
<gene>
    <name evidence="5" type="ORF">D623_10034468</name>
</gene>
<proteinExistence type="predicted"/>
<dbReference type="EMBL" id="KE161960">
    <property type="protein sequence ID" value="EPQ06077.1"/>
    <property type="molecule type" value="Genomic_DNA"/>
</dbReference>
<accession>S7PDU0</accession>
<dbReference type="SUPFAM" id="SSF52833">
    <property type="entry name" value="Thioredoxin-like"/>
    <property type="match status" value="1"/>
</dbReference>
<sequence length="109" mass="12249">MLDPAEKDKKGMPDMARLVFVFGPDKKQKLSILHPATTGRNFEEILGVVISLQLTAEKRVAIPGDWKVGDSVMVLPNHPEEEAKKPFPKGFFTKELPFGKKYLGYTLHL</sequence>
<name>S7PDU0_MYOBR</name>
<dbReference type="Gene3D" id="3.30.1020.10">
    <property type="entry name" value="Antioxidant, Horf6, Chain A, domain2"/>
    <property type="match status" value="1"/>
</dbReference>
<evidence type="ECO:0000256" key="3">
    <source>
        <dbReference type="ARBA" id="ARBA00023002"/>
    </source>
</evidence>
<dbReference type="GO" id="GO:0051920">
    <property type="term" value="F:peroxiredoxin activity"/>
    <property type="evidence" value="ECO:0007669"/>
    <property type="project" value="InterPro"/>
</dbReference>
<keyword evidence="1" id="KW-0575">Peroxidase</keyword>
<dbReference type="AlphaFoldDB" id="S7PDU0"/>
<dbReference type="Proteomes" id="UP000052978">
    <property type="component" value="Unassembled WGS sequence"/>
</dbReference>
<protein>
    <submittedName>
        <fullName evidence="5">Peroxiredoxin-6</fullName>
    </submittedName>
</protein>
<organism evidence="5 6">
    <name type="scientific">Myotis brandtii</name>
    <name type="common">Brandt's bat</name>
    <dbReference type="NCBI Taxonomy" id="109478"/>
    <lineage>
        <taxon>Eukaryota</taxon>
        <taxon>Metazoa</taxon>
        <taxon>Chordata</taxon>
        <taxon>Craniata</taxon>
        <taxon>Vertebrata</taxon>
        <taxon>Euteleostomi</taxon>
        <taxon>Mammalia</taxon>
        <taxon>Eutheria</taxon>
        <taxon>Laurasiatheria</taxon>
        <taxon>Chiroptera</taxon>
        <taxon>Yangochiroptera</taxon>
        <taxon>Vespertilionidae</taxon>
        <taxon>Myotis</taxon>
    </lineage>
</organism>
<dbReference type="InterPro" id="IPR019479">
    <property type="entry name" value="Peroxiredoxin_C"/>
</dbReference>
<keyword evidence="3" id="KW-0560">Oxidoreductase</keyword>
<keyword evidence="2" id="KW-0049">Antioxidant</keyword>
<evidence type="ECO:0000313" key="5">
    <source>
        <dbReference type="EMBL" id="EPQ06077.1"/>
    </source>
</evidence>